<protein>
    <submittedName>
        <fullName evidence="1">Uncharacterized protein</fullName>
    </submittedName>
</protein>
<sequence length="52" mass="6204">MEDFNFFILDSALMDVGFEVSSFTWSNRHIWKHLDRVLVSVGWSDHFDSIRL</sequence>
<name>A0A2Z7B465_9LAMI</name>
<organism evidence="1 2">
    <name type="scientific">Dorcoceras hygrometricum</name>
    <dbReference type="NCBI Taxonomy" id="472368"/>
    <lineage>
        <taxon>Eukaryota</taxon>
        <taxon>Viridiplantae</taxon>
        <taxon>Streptophyta</taxon>
        <taxon>Embryophyta</taxon>
        <taxon>Tracheophyta</taxon>
        <taxon>Spermatophyta</taxon>
        <taxon>Magnoliopsida</taxon>
        <taxon>eudicotyledons</taxon>
        <taxon>Gunneridae</taxon>
        <taxon>Pentapetalae</taxon>
        <taxon>asterids</taxon>
        <taxon>lamiids</taxon>
        <taxon>Lamiales</taxon>
        <taxon>Gesneriaceae</taxon>
        <taxon>Didymocarpoideae</taxon>
        <taxon>Trichosporeae</taxon>
        <taxon>Loxocarpinae</taxon>
        <taxon>Dorcoceras</taxon>
    </lineage>
</organism>
<gene>
    <name evidence="1" type="ORF">F511_33608</name>
</gene>
<dbReference type="Proteomes" id="UP000250235">
    <property type="component" value="Unassembled WGS sequence"/>
</dbReference>
<proteinExistence type="predicted"/>
<dbReference type="AlphaFoldDB" id="A0A2Z7B465"/>
<evidence type="ECO:0000313" key="2">
    <source>
        <dbReference type="Proteomes" id="UP000250235"/>
    </source>
</evidence>
<evidence type="ECO:0000313" key="1">
    <source>
        <dbReference type="EMBL" id="KZV28663.1"/>
    </source>
</evidence>
<accession>A0A2Z7B465</accession>
<reference evidence="1 2" key="1">
    <citation type="journal article" date="2015" name="Proc. Natl. Acad. Sci. U.S.A.">
        <title>The resurrection genome of Boea hygrometrica: A blueprint for survival of dehydration.</title>
        <authorList>
            <person name="Xiao L."/>
            <person name="Yang G."/>
            <person name="Zhang L."/>
            <person name="Yang X."/>
            <person name="Zhao S."/>
            <person name="Ji Z."/>
            <person name="Zhou Q."/>
            <person name="Hu M."/>
            <person name="Wang Y."/>
            <person name="Chen M."/>
            <person name="Xu Y."/>
            <person name="Jin H."/>
            <person name="Xiao X."/>
            <person name="Hu G."/>
            <person name="Bao F."/>
            <person name="Hu Y."/>
            <person name="Wan P."/>
            <person name="Li L."/>
            <person name="Deng X."/>
            <person name="Kuang T."/>
            <person name="Xiang C."/>
            <person name="Zhu J.K."/>
            <person name="Oliver M.J."/>
            <person name="He Y."/>
        </authorList>
    </citation>
    <scope>NUCLEOTIDE SEQUENCE [LARGE SCALE GENOMIC DNA]</scope>
    <source>
        <strain evidence="2">cv. XS01</strain>
    </source>
</reference>
<dbReference type="OrthoDB" id="1741802at2759"/>
<dbReference type="EMBL" id="KV010037">
    <property type="protein sequence ID" value="KZV28663.1"/>
    <property type="molecule type" value="Genomic_DNA"/>
</dbReference>
<keyword evidence="2" id="KW-1185">Reference proteome</keyword>